<dbReference type="EMBL" id="KN716151">
    <property type="protein sequence ID" value="KJH53559.1"/>
    <property type="molecule type" value="Genomic_DNA"/>
</dbReference>
<keyword evidence="2" id="KW-1185">Reference proteome</keyword>
<dbReference type="AlphaFoldDB" id="A0A0D8YBX4"/>
<organism evidence="1 2">
    <name type="scientific">Dictyocaulus viviparus</name>
    <name type="common">Bovine lungworm</name>
    <dbReference type="NCBI Taxonomy" id="29172"/>
    <lineage>
        <taxon>Eukaryota</taxon>
        <taxon>Metazoa</taxon>
        <taxon>Ecdysozoa</taxon>
        <taxon>Nematoda</taxon>
        <taxon>Chromadorea</taxon>
        <taxon>Rhabditida</taxon>
        <taxon>Rhabditina</taxon>
        <taxon>Rhabditomorpha</taxon>
        <taxon>Strongyloidea</taxon>
        <taxon>Metastrongylidae</taxon>
        <taxon>Dictyocaulus</taxon>
    </lineage>
</organism>
<gene>
    <name evidence="1" type="ORF">DICVIV_00304</name>
</gene>
<evidence type="ECO:0000313" key="1">
    <source>
        <dbReference type="EMBL" id="KJH53559.1"/>
    </source>
</evidence>
<sequence length="51" mass="6013">MYPYFVSRICVNHLNLLDQHFVCLFNVKANRGRKNMDMVRIVTGEGKAYLH</sequence>
<name>A0A0D8YBX4_DICVI</name>
<reference evidence="2" key="2">
    <citation type="journal article" date="2016" name="Sci. Rep.">
        <title>Dictyocaulus viviparus genome, variome and transcriptome elucidate lungworm biology and support future intervention.</title>
        <authorList>
            <person name="McNulty S.N."/>
            <person name="Strube C."/>
            <person name="Rosa B.A."/>
            <person name="Martin J.C."/>
            <person name="Tyagi R."/>
            <person name="Choi Y.J."/>
            <person name="Wang Q."/>
            <person name="Hallsworth Pepin K."/>
            <person name="Zhang X."/>
            <person name="Ozersky P."/>
            <person name="Wilson R.K."/>
            <person name="Sternberg P.W."/>
            <person name="Gasser R.B."/>
            <person name="Mitreva M."/>
        </authorList>
    </citation>
    <scope>NUCLEOTIDE SEQUENCE [LARGE SCALE GENOMIC DNA]</scope>
    <source>
        <strain evidence="2">HannoverDv2000</strain>
    </source>
</reference>
<accession>A0A0D8YBX4</accession>
<dbReference type="Proteomes" id="UP000053766">
    <property type="component" value="Unassembled WGS sequence"/>
</dbReference>
<evidence type="ECO:0000313" key="2">
    <source>
        <dbReference type="Proteomes" id="UP000053766"/>
    </source>
</evidence>
<protein>
    <submittedName>
        <fullName evidence="1">Uncharacterized protein</fullName>
    </submittedName>
</protein>
<proteinExistence type="predicted"/>
<reference evidence="1 2" key="1">
    <citation type="submission" date="2013-11" db="EMBL/GenBank/DDBJ databases">
        <title>Draft genome of the bovine lungworm Dictyocaulus viviparus.</title>
        <authorList>
            <person name="Mitreva M."/>
        </authorList>
    </citation>
    <scope>NUCLEOTIDE SEQUENCE [LARGE SCALE GENOMIC DNA]</scope>
    <source>
        <strain evidence="1 2">HannoverDv2000</strain>
    </source>
</reference>